<dbReference type="SUPFAM" id="SSF52540">
    <property type="entry name" value="P-loop containing nucleoside triphosphate hydrolases"/>
    <property type="match status" value="1"/>
</dbReference>
<dbReference type="Gene3D" id="3.40.50.300">
    <property type="entry name" value="P-loop containing nucleotide triphosphate hydrolases"/>
    <property type="match status" value="1"/>
</dbReference>
<dbReference type="GO" id="GO:0005886">
    <property type="term" value="C:plasma membrane"/>
    <property type="evidence" value="ECO:0007669"/>
    <property type="project" value="TreeGrafter"/>
</dbReference>
<gene>
    <name evidence="4" type="ORF">GMA10_05015</name>
</gene>
<evidence type="ECO:0000313" key="4">
    <source>
        <dbReference type="EMBL" id="MUN54575.1"/>
    </source>
</evidence>
<dbReference type="InterPro" id="IPR003439">
    <property type="entry name" value="ABC_transporter-like_ATP-bd"/>
</dbReference>
<dbReference type="EMBL" id="WOGT01000002">
    <property type="protein sequence ID" value="MUN54575.1"/>
    <property type="molecule type" value="Genomic_DNA"/>
</dbReference>
<dbReference type="InterPro" id="IPR017871">
    <property type="entry name" value="ABC_transporter-like_CS"/>
</dbReference>
<dbReference type="PROSITE" id="PS50893">
    <property type="entry name" value="ABC_TRANSPORTER_2"/>
    <property type="match status" value="1"/>
</dbReference>
<dbReference type="GO" id="GO:0022857">
    <property type="term" value="F:transmembrane transporter activity"/>
    <property type="evidence" value="ECO:0007669"/>
    <property type="project" value="TreeGrafter"/>
</dbReference>
<dbReference type="OrthoDB" id="9778572at2"/>
<dbReference type="PROSITE" id="PS00211">
    <property type="entry name" value="ABC_TRANSPORTER_1"/>
    <property type="match status" value="1"/>
</dbReference>
<dbReference type="Pfam" id="PF00005">
    <property type="entry name" value="ABC_tran"/>
    <property type="match status" value="1"/>
</dbReference>
<protein>
    <submittedName>
        <fullName evidence="4">ATP-binding cassette domain-containing protein</fullName>
    </submittedName>
</protein>
<dbReference type="GO" id="GO:0016887">
    <property type="term" value="F:ATP hydrolysis activity"/>
    <property type="evidence" value="ECO:0007669"/>
    <property type="project" value="InterPro"/>
</dbReference>
<dbReference type="AlphaFoldDB" id="A0A7K1LHA7"/>
<dbReference type="Proteomes" id="UP000462152">
    <property type="component" value="Unassembled WGS sequence"/>
</dbReference>
<evidence type="ECO:0000256" key="2">
    <source>
        <dbReference type="ARBA" id="ARBA00022840"/>
    </source>
</evidence>
<keyword evidence="1" id="KW-0547">Nucleotide-binding</keyword>
<dbReference type="InterPro" id="IPR015854">
    <property type="entry name" value="ABC_transpr_LolD-like"/>
</dbReference>
<comment type="caution">
    <text evidence="4">The sequence shown here is derived from an EMBL/GenBank/DDBJ whole genome shotgun (WGS) entry which is preliminary data.</text>
</comment>
<evidence type="ECO:0000313" key="5">
    <source>
        <dbReference type="Proteomes" id="UP000462152"/>
    </source>
</evidence>
<sequence>MSAEPREMVAIMGPSGSGKTTLLNCLGALTRPTSGALTIGGISVHPASAAVRRKFRRDHVGYLFQNFALVESESVERNIVDPLRIMPRKRRPSTSDISRALGELGLPGREKDKVCRLSGGEQQRVALAAVLVKRPSLILADEPTGSLDSANGHVIIESIRRLTDQGACAVIATHDRDVADCCDRVVDLGQFAVSART</sequence>
<reference evidence="4 5" key="1">
    <citation type="submission" date="2019-12" db="EMBL/GenBank/DDBJ databases">
        <authorList>
            <person name="Li J."/>
            <person name="Shi Y."/>
            <person name="Xu G."/>
            <person name="Xiao D."/>
            <person name="Ran X."/>
        </authorList>
    </citation>
    <scope>NUCLEOTIDE SEQUENCE [LARGE SCALE GENOMIC DNA]</scope>
    <source>
        <strain evidence="4 5">JCM 15915</strain>
    </source>
</reference>
<dbReference type="GO" id="GO:0005524">
    <property type="term" value="F:ATP binding"/>
    <property type="evidence" value="ECO:0007669"/>
    <property type="project" value="UniProtKB-KW"/>
</dbReference>
<evidence type="ECO:0000259" key="3">
    <source>
        <dbReference type="PROSITE" id="PS50893"/>
    </source>
</evidence>
<name>A0A7K1LHA7_9MICC</name>
<proteinExistence type="predicted"/>
<dbReference type="PANTHER" id="PTHR24220:SF86">
    <property type="entry name" value="ABC TRANSPORTER ABCH.1"/>
    <property type="match status" value="1"/>
</dbReference>
<evidence type="ECO:0000256" key="1">
    <source>
        <dbReference type="ARBA" id="ARBA00022741"/>
    </source>
</evidence>
<keyword evidence="5" id="KW-1185">Reference proteome</keyword>
<dbReference type="InterPro" id="IPR003593">
    <property type="entry name" value="AAA+_ATPase"/>
</dbReference>
<organism evidence="4 5">
    <name type="scientific">Rothia koreensis</name>
    <dbReference type="NCBI Taxonomy" id="592378"/>
    <lineage>
        <taxon>Bacteria</taxon>
        <taxon>Bacillati</taxon>
        <taxon>Actinomycetota</taxon>
        <taxon>Actinomycetes</taxon>
        <taxon>Micrococcales</taxon>
        <taxon>Micrococcaceae</taxon>
        <taxon>Rothia</taxon>
    </lineage>
</organism>
<dbReference type="SMART" id="SM00382">
    <property type="entry name" value="AAA"/>
    <property type="match status" value="1"/>
</dbReference>
<feature type="domain" description="ABC transporter" evidence="3">
    <location>
        <begin position="1"/>
        <end position="197"/>
    </location>
</feature>
<keyword evidence="2 4" id="KW-0067">ATP-binding</keyword>
<accession>A0A7K1LHA7</accession>
<dbReference type="InterPro" id="IPR027417">
    <property type="entry name" value="P-loop_NTPase"/>
</dbReference>
<dbReference type="PANTHER" id="PTHR24220">
    <property type="entry name" value="IMPORT ATP-BINDING PROTEIN"/>
    <property type="match status" value="1"/>
</dbReference>